<proteinExistence type="predicted"/>
<protein>
    <submittedName>
        <fullName evidence="4">Glycosyl transferase family protein</fullName>
    </submittedName>
</protein>
<keyword evidence="1" id="KW-0677">Repeat</keyword>
<dbReference type="PANTHER" id="PTHR44943:SF8">
    <property type="entry name" value="TPR REPEAT-CONTAINING PROTEIN MJ0263"/>
    <property type="match status" value="1"/>
</dbReference>
<dbReference type="InterPro" id="IPR019734">
    <property type="entry name" value="TPR_rpt"/>
</dbReference>
<dbReference type="RefSeq" id="WP_152088714.1">
    <property type="nucleotide sequence ID" value="NZ_BIMW01000192.1"/>
</dbReference>
<keyword evidence="5" id="KW-1185">Reference proteome</keyword>
<dbReference type="PROSITE" id="PS50005">
    <property type="entry name" value="TPR"/>
    <property type="match status" value="3"/>
</dbReference>
<name>A0A5M3TED7_LIMPL</name>
<organism evidence="4 5">
    <name type="scientific">Limnospira platensis NIES-46</name>
    <dbReference type="NCBI Taxonomy" id="1236695"/>
    <lineage>
        <taxon>Bacteria</taxon>
        <taxon>Bacillati</taxon>
        <taxon>Cyanobacteriota</taxon>
        <taxon>Cyanophyceae</taxon>
        <taxon>Oscillatoriophycideae</taxon>
        <taxon>Oscillatoriales</taxon>
        <taxon>Sirenicapillariaceae</taxon>
        <taxon>Limnospira</taxon>
    </lineage>
</organism>
<evidence type="ECO:0000313" key="4">
    <source>
        <dbReference type="EMBL" id="GCE96461.1"/>
    </source>
</evidence>
<feature type="repeat" description="TPR" evidence="3">
    <location>
        <begin position="2"/>
        <end position="35"/>
    </location>
</feature>
<sequence length="519" mass="58426">MIESYIEQANQKLCAGEIEEALSLYRQAVEKNPGFYLYYHNLGDALSRKEDWEEAVVAYQSAIELNPSSALSHYKLGKALAALAKIKESVASYSQAVALNPDFYLFQKTLADALTLEWDTKEVVVDCSESPQLELNQVEPNPSEIESKLYDLARTHLLAHEYDLTIENCVGIIGKNASLSDVLPVLAQAYILKGKSEEGEAILKVTPYMRRLVCRPVVQRLWGNVVEDQPQDLAKSALTKSQYLNKIVIYTCVWQRPELTQVVLSHYSYLKQELSGKIQLELLAVGSQGKNSQQLCESCGFDYVDYPNLPLSAKWEYGLNCCAHYDPDAVIIVGSDDIISQSLIEFYDQKLQEGLIFMGIKDGYFFDAMSGEMIFWKGYPRLDVRRFGETIGMARCLARPLLDKLSFSAWKGSKLNKRLDRIVTQRLLDLGLHLLDYDNLIVAKDGSKFLKIGHCGFFMQEVDGFAVDIKTSENITSFSLLRGMKDTSILSEEVSAEMLSRYLPESTVKGIKLITHSSL</sequence>
<evidence type="ECO:0000313" key="5">
    <source>
        <dbReference type="Proteomes" id="UP000326169"/>
    </source>
</evidence>
<feature type="repeat" description="TPR" evidence="3">
    <location>
        <begin position="36"/>
        <end position="69"/>
    </location>
</feature>
<keyword evidence="4" id="KW-0808">Transferase</keyword>
<dbReference type="GO" id="GO:0016740">
    <property type="term" value="F:transferase activity"/>
    <property type="evidence" value="ECO:0007669"/>
    <property type="project" value="UniProtKB-KW"/>
</dbReference>
<evidence type="ECO:0000256" key="2">
    <source>
        <dbReference type="ARBA" id="ARBA00022803"/>
    </source>
</evidence>
<comment type="caution">
    <text evidence="4">The sequence shown here is derived from an EMBL/GenBank/DDBJ whole genome shotgun (WGS) entry which is preliminary data.</text>
</comment>
<reference evidence="4 5" key="1">
    <citation type="journal article" date="2019" name="J Genomics">
        <title>The Draft Genome of a Hydrogen-producing Cyanobacterium, Arthrospira platensis NIES-46.</title>
        <authorList>
            <person name="Suzuki S."/>
            <person name="Yamaguchi H."/>
            <person name="Kawachi M."/>
        </authorList>
    </citation>
    <scope>NUCLEOTIDE SEQUENCE [LARGE SCALE GENOMIC DNA]</scope>
    <source>
        <strain evidence="4 5">NIES-46</strain>
    </source>
</reference>
<accession>A0A5M3TED7</accession>
<dbReference type="Proteomes" id="UP000326169">
    <property type="component" value="Unassembled WGS sequence"/>
</dbReference>
<keyword evidence="2 3" id="KW-0802">TPR repeat</keyword>
<dbReference type="EMBL" id="BIMW01000192">
    <property type="protein sequence ID" value="GCE96461.1"/>
    <property type="molecule type" value="Genomic_DNA"/>
</dbReference>
<gene>
    <name evidence="4" type="ORF">NIES46_45330</name>
</gene>
<evidence type="ECO:0000256" key="1">
    <source>
        <dbReference type="ARBA" id="ARBA00022737"/>
    </source>
</evidence>
<dbReference type="PANTHER" id="PTHR44943">
    <property type="entry name" value="CELLULOSE SYNTHASE OPERON PROTEIN C"/>
    <property type="match status" value="1"/>
</dbReference>
<dbReference type="InterPro" id="IPR051685">
    <property type="entry name" value="Ycf3/AcsC/BcsC/TPR_MFPF"/>
</dbReference>
<dbReference type="GeneID" id="301685260"/>
<feature type="repeat" description="TPR" evidence="3">
    <location>
        <begin position="70"/>
        <end position="103"/>
    </location>
</feature>
<dbReference type="SMART" id="SM00028">
    <property type="entry name" value="TPR"/>
    <property type="match status" value="3"/>
</dbReference>
<evidence type="ECO:0000256" key="3">
    <source>
        <dbReference type="PROSITE-ProRule" id="PRU00339"/>
    </source>
</evidence>
<dbReference type="InterPro" id="IPR011990">
    <property type="entry name" value="TPR-like_helical_dom_sf"/>
</dbReference>
<dbReference type="SUPFAM" id="SSF48452">
    <property type="entry name" value="TPR-like"/>
    <property type="match status" value="1"/>
</dbReference>
<dbReference type="Pfam" id="PF13414">
    <property type="entry name" value="TPR_11"/>
    <property type="match status" value="1"/>
</dbReference>
<dbReference type="Gene3D" id="1.25.40.10">
    <property type="entry name" value="Tetratricopeptide repeat domain"/>
    <property type="match status" value="1"/>
</dbReference>